<sequence length="336" mass="39558">MSFVRSGPRILIVEAKDEQLFRSFLKTQFEQVEISDRVKTFEDIISVMNHHQTLIFIAENGKENVTRFDVEHCVIINDSAQAFLMKSLNQCSANNIAYVRRAPRIIVMKVIGNVENTINEITEDFRASVESTRTVINAYSEGTVILFTKGNINKKLEFSDFYHKSVYTTEHFSETINILDHHALKYINRNTENKDWYNLTINIKDKYEDYKTHYDRMIYALDCLGAGMVLKEGWSEDSGRFFSSTGGYKVTLYTYMEPKEIKKVLFALEYMENGERIVDFDLYYKKKKIHWDEIKIKGISSKEKLSDYYRQELYKNLEEEDIRFISGLEDYIFATR</sequence>
<evidence type="ECO:0000313" key="1">
    <source>
        <dbReference type="EMBL" id="MDH8677957.1"/>
    </source>
</evidence>
<proteinExistence type="predicted"/>
<dbReference type="Proteomes" id="UP001158045">
    <property type="component" value="Unassembled WGS sequence"/>
</dbReference>
<name>A0ABT6NC06_9FIRM</name>
<dbReference type="RefSeq" id="WP_281093786.1">
    <property type="nucleotide sequence ID" value="NZ_JARYZI010000004.1"/>
</dbReference>
<accession>A0ABT6NC06</accession>
<gene>
    <name evidence="1" type="ORF">QE109_07345</name>
</gene>
<organism evidence="1 2">
    <name type="scientific">Fusibacter bizertensis</name>
    <dbReference type="NCBI Taxonomy" id="1488331"/>
    <lineage>
        <taxon>Bacteria</taxon>
        <taxon>Bacillati</taxon>
        <taxon>Bacillota</taxon>
        <taxon>Clostridia</taxon>
        <taxon>Eubacteriales</taxon>
        <taxon>Eubacteriales Family XII. Incertae Sedis</taxon>
        <taxon>Fusibacter</taxon>
    </lineage>
</organism>
<reference evidence="1 2" key="1">
    <citation type="submission" date="2023-04" db="EMBL/GenBank/DDBJ databases">
        <title>Fusibacter bizertensis strain WBS, isolated from littoral bottom sediments of the Arctic seas - biochemical and genomic analysis.</title>
        <authorList>
            <person name="Brioukhanov A.L."/>
        </authorList>
    </citation>
    <scope>NUCLEOTIDE SEQUENCE [LARGE SCALE GENOMIC DNA]</scope>
    <source>
        <strain evidence="1 2">WBS</strain>
    </source>
</reference>
<dbReference type="EMBL" id="JARYZI010000004">
    <property type="protein sequence ID" value="MDH8677957.1"/>
    <property type="molecule type" value="Genomic_DNA"/>
</dbReference>
<evidence type="ECO:0000313" key="2">
    <source>
        <dbReference type="Proteomes" id="UP001158045"/>
    </source>
</evidence>
<keyword evidence="2" id="KW-1185">Reference proteome</keyword>
<comment type="caution">
    <text evidence="1">The sequence shown here is derived from an EMBL/GenBank/DDBJ whole genome shotgun (WGS) entry which is preliminary data.</text>
</comment>
<protein>
    <submittedName>
        <fullName evidence="1">Uncharacterized protein</fullName>
    </submittedName>
</protein>